<dbReference type="Proteomes" id="UP000751190">
    <property type="component" value="Unassembled WGS sequence"/>
</dbReference>
<evidence type="ECO:0000313" key="3">
    <source>
        <dbReference type="EMBL" id="KAG8469245.1"/>
    </source>
</evidence>
<organism evidence="3 4">
    <name type="scientific">Diacronema lutheri</name>
    <name type="common">Unicellular marine alga</name>
    <name type="synonym">Monochrysis lutheri</name>
    <dbReference type="NCBI Taxonomy" id="2081491"/>
    <lineage>
        <taxon>Eukaryota</taxon>
        <taxon>Haptista</taxon>
        <taxon>Haptophyta</taxon>
        <taxon>Pavlovophyceae</taxon>
        <taxon>Pavlovales</taxon>
        <taxon>Pavlovaceae</taxon>
        <taxon>Diacronema</taxon>
    </lineage>
</organism>
<dbReference type="InterPro" id="IPR015985">
    <property type="entry name" value="TehB-like_dom"/>
</dbReference>
<dbReference type="Gene3D" id="3.40.250.10">
    <property type="entry name" value="Rhodanese-like domain"/>
    <property type="match status" value="1"/>
</dbReference>
<feature type="compositionally biased region" description="Pro residues" evidence="1">
    <location>
        <begin position="344"/>
        <end position="354"/>
    </location>
</feature>
<proteinExistence type="predicted"/>
<name>A0A8J5XWH9_DIALT</name>
<dbReference type="CDD" id="cd02440">
    <property type="entry name" value="AdoMet_MTases"/>
    <property type="match status" value="1"/>
</dbReference>
<dbReference type="SUPFAM" id="SSF52821">
    <property type="entry name" value="Rhodanese/Cell cycle control phosphatase"/>
    <property type="match status" value="1"/>
</dbReference>
<feature type="region of interest" description="Disordered" evidence="1">
    <location>
        <begin position="335"/>
        <end position="362"/>
    </location>
</feature>
<protein>
    <recommendedName>
        <fullName evidence="2">Tellurite resistance methyltransferase TehB-like domain-containing protein</fullName>
    </recommendedName>
</protein>
<keyword evidence="4" id="KW-1185">Reference proteome</keyword>
<gene>
    <name evidence="3" type="ORF">KFE25_007763</name>
</gene>
<evidence type="ECO:0000313" key="4">
    <source>
        <dbReference type="Proteomes" id="UP000751190"/>
    </source>
</evidence>
<accession>A0A8J5XWH9</accession>
<reference evidence="3" key="1">
    <citation type="submission" date="2021-05" db="EMBL/GenBank/DDBJ databases">
        <title>The genome of the haptophyte Pavlova lutheri (Diacronema luteri, Pavlovales) - a model for lipid biosynthesis in eukaryotic algae.</title>
        <authorList>
            <person name="Hulatt C.J."/>
            <person name="Posewitz M.C."/>
        </authorList>
    </citation>
    <scope>NUCLEOTIDE SEQUENCE</scope>
    <source>
        <strain evidence="3">NIVA-4/92</strain>
    </source>
</reference>
<evidence type="ECO:0000256" key="1">
    <source>
        <dbReference type="SAM" id="MobiDB-lite"/>
    </source>
</evidence>
<dbReference type="Pfam" id="PF03848">
    <property type="entry name" value="TehB"/>
    <property type="match status" value="1"/>
</dbReference>
<dbReference type="AlphaFoldDB" id="A0A8J5XWH9"/>
<dbReference type="EMBL" id="JAGTXO010000003">
    <property type="protein sequence ID" value="KAG8469245.1"/>
    <property type="molecule type" value="Genomic_DNA"/>
</dbReference>
<comment type="caution">
    <text evidence="3">The sequence shown here is derived from an EMBL/GenBank/DDBJ whole genome shotgun (WGS) entry which is preliminary data.</text>
</comment>
<dbReference type="Gene3D" id="3.40.50.150">
    <property type="entry name" value="Vaccinia Virus protein VP39"/>
    <property type="match status" value="1"/>
</dbReference>
<sequence>MARTNGAQEEMRGWTVEVTCRGCSARLTACALADAWIECPRARSARGPPLDWRLYLRDAPRADAPLARAATDGGALRCTRCEVHAAHVELLLETKGRWRAVALGEATTLRLEPTGAAPAARALAVDGAELVSLWRAGAARFLIDMREAGAFAAAHLRGSTSVPWSALEQGVAGLPVASERVLLLAPAGELHSVLAFVLSRGRCVRAACADCAELWAAAAVEPAPADGEAHAALCMLASEAVGSVSRRAWAPSPLLERHLPLLRPARAAVADTDDAAPPFALDLGCGAGRDALFLAALGWAVVAVDSDARALGRLALLAGSERLTVAHLEPLDAPAAHSARDPAEPPAEATPPTGPSHARLPERLPGGAVWTLRAELRAACEGEGAQLDALPRPDLVLFVRFLHRPLLRWARARIRPGGVVAVAHFLRGAELVGRRRPRLAADLLERGELARLFGGGGAGDGGGGAGGCDDKGGEYADGERGFAGAPAPVGAGGDGAVGEFVIELNDETAEAEDGRPMVLFVARRRPS</sequence>
<feature type="domain" description="Tellurite resistance methyltransferase TehB-like" evidence="2">
    <location>
        <begin position="276"/>
        <end position="325"/>
    </location>
</feature>
<dbReference type="SUPFAM" id="SSF53335">
    <property type="entry name" value="S-adenosyl-L-methionine-dependent methyltransferases"/>
    <property type="match status" value="1"/>
</dbReference>
<dbReference type="InterPro" id="IPR029063">
    <property type="entry name" value="SAM-dependent_MTases_sf"/>
</dbReference>
<dbReference type="InterPro" id="IPR036873">
    <property type="entry name" value="Rhodanese-like_dom_sf"/>
</dbReference>
<evidence type="ECO:0000259" key="2">
    <source>
        <dbReference type="Pfam" id="PF03848"/>
    </source>
</evidence>
<dbReference type="OrthoDB" id="4074at2759"/>